<dbReference type="InterPro" id="IPR002528">
    <property type="entry name" value="MATE_fam"/>
</dbReference>
<dbReference type="GO" id="GO:0046677">
    <property type="term" value="P:response to antibiotic"/>
    <property type="evidence" value="ECO:0007669"/>
    <property type="project" value="UniProtKB-KW"/>
</dbReference>
<dbReference type="InterPro" id="IPR051327">
    <property type="entry name" value="MATE_MepA_subfamily"/>
</dbReference>
<feature type="transmembrane region" description="Helical" evidence="10">
    <location>
        <begin position="60"/>
        <end position="87"/>
    </location>
</feature>
<dbReference type="PANTHER" id="PTHR43823:SF3">
    <property type="entry name" value="MULTIDRUG EXPORT PROTEIN MEPA"/>
    <property type="match status" value="1"/>
</dbReference>
<evidence type="ECO:0000256" key="2">
    <source>
        <dbReference type="ARBA" id="ARBA00008417"/>
    </source>
</evidence>
<feature type="transmembrane region" description="Helical" evidence="10">
    <location>
        <begin position="141"/>
        <end position="162"/>
    </location>
</feature>
<evidence type="ECO:0000256" key="5">
    <source>
        <dbReference type="ARBA" id="ARBA00022475"/>
    </source>
</evidence>
<proteinExistence type="inferred from homology"/>
<gene>
    <name evidence="11" type="ORF">IAA07_05470</name>
</gene>
<keyword evidence="7 10" id="KW-1133">Transmembrane helix</keyword>
<dbReference type="GO" id="GO:0015297">
    <property type="term" value="F:antiporter activity"/>
    <property type="evidence" value="ECO:0007669"/>
    <property type="project" value="InterPro"/>
</dbReference>
<evidence type="ECO:0000256" key="6">
    <source>
        <dbReference type="ARBA" id="ARBA00022692"/>
    </source>
</evidence>
<feature type="transmembrane region" description="Helical" evidence="10">
    <location>
        <begin position="393"/>
        <end position="416"/>
    </location>
</feature>
<dbReference type="AlphaFoldDB" id="A0A9D2KNB7"/>
<evidence type="ECO:0000256" key="9">
    <source>
        <dbReference type="ARBA" id="ARBA00023251"/>
    </source>
</evidence>
<keyword evidence="5" id="KW-1003">Cell membrane</keyword>
<dbReference type="NCBIfam" id="TIGR00797">
    <property type="entry name" value="matE"/>
    <property type="match status" value="1"/>
</dbReference>
<reference evidence="11" key="1">
    <citation type="journal article" date="2021" name="PeerJ">
        <title>Extensive microbial diversity within the chicken gut microbiome revealed by metagenomics and culture.</title>
        <authorList>
            <person name="Gilroy R."/>
            <person name="Ravi A."/>
            <person name="Getino M."/>
            <person name="Pursley I."/>
            <person name="Horton D.L."/>
            <person name="Alikhan N.F."/>
            <person name="Baker D."/>
            <person name="Gharbi K."/>
            <person name="Hall N."/>
            <person name="Watson M."/>
            <person name="Adriaenssens E.M."/>
            <person name="Foster-Nyarko E."/>
            <person name="Jarju S."/>
            <person name="Secka A."/>
            <person name="Antonio M."/>
            <person name="Oren A."/>
            <person name="Chaudhuri R.R."/>
            <person name="La Ragione R."/>
            <person name="Hildebrand F."/>
            <person name="Pallen M.J."/>
        </authorList>
    </citation>
    <scope>NUCLEOTIDE SEQUENCE</scope>
    <source>
        <strain evidence="11">CHK178-16964</strain>
    </source>
</reference>
<dbReference type="InterPro" id="IPR048279">
    <property type="entry name" value="MdtK-like"/>
</dbReference>
<dbReference type="GO" id="GO:0005886">
    <property type="term" value="C:plasma membrane"/>
    <property type="evidence" value="ECO:0007669"/>
    <property type="project" value="UniProtKB-SubCell"/>
</dbReference>
<evidence type="ECO:0000256" key="10">
    <source>
        <dbReference type="SAM" id="Phobius"/>
    </source>
</evidence>
<dbReference type="GO" id="GO:0042910">
    <property type="term" value="F:xenobiotic transmembrane transporter activity"/>
    <property type="evidence" value="ECO:0007669"/>
    <property type="project" value="InterPro"/>
</dbReference>
<organism evidence="11 12">
    <name type="scientific">Candidatus Lachnoclostridium stercoravium</name>
    <dbReference type="NCBI Taxonomy" id="2838633"/>
    <lineage>
        <taxon>Bacteria</taxon>
        <taxon>Bacillati</taxon>
        <taxon>Bacillota</taxon>
        <taxon>Clostridia</taxon>
        <taxon>Lachnospirales</taxon>
        <taxon>Lachnospiraceae</taxon>
    </lineage>
</organism>
<dbReference type="Pfam" id="PF01554">
    <property type="entry name" value="MatE"/>
    <property type="match status" value="2"/>
</dbReference>
<comment type="subcellular location">
    <subcellularLocation>
        <location evidence="1">Cell membrane</location>
        <topology evidence="1">Multi-pass membrane protein</topology>
    </subcellularLocation>
</comment>
<comment type="similarity">
    <text evidence="2">Belongs to the multi antimicrobial extrusion (MATE) (TC 2.A.66.1) family. MepA subfamily.</text>
</comment>
<evidence type="ECO:0000313" key="11">
    <source>
        <dbReference type="EMBL" id="HJA71019.1"/>
    </source>
</evidence>
<dbReference type="CDD" id="cd13143">
    <property type="entry name" value="MATE_MepA_like"/>
    <property type="match status" value="1"/>
</dbReference>
<accession>A0A9D2KNB7</accession>
<feature type="transmembrane region" description="Helical" evidence="10">
    <location>
        <begin position="322"/>
        <end position="341"/>
    </location>
</feature>
<sequence length="459" mass="50064">MAQTSSADTRMGTDPIPSLMVRLAVPSVVAQLINALYNIVDRIYIGHIPEIGSTALTGVGLTFPILLLVSAFSYFAGAGGAPLAAIQLGKGKKREAEKILGNAVTILLFFSVTLTLLFLIVKRPLLYMFGASDETIVYADSYISVYLIGTIFVQLSLGLNMFITSQGQAKTAMLSVLIGAVTNIILDPVFIFLFHMDVVGAALATIISQALSAAWVLRFLTSKKSVINIRKVCLVPDFPLIRRIASLGISPFIMQFTESAINVVFNSGLSRYGGDLYVGSMTILQSVMQLVFIPIQGFTQGIQPIISYNFGAKNFDRVRKTIKITIIVAFSFTLTECLLITQFPEVFARIFTSEEELTALVVRVMPIFMSGIWLFGVQMGCQTTFMGLGQAKISLFIALLRKVILLIPLAVILPAITGDVLSIYFAEPISDITSATTSGILLLIFHKRILSEEAWEKIQ</sequence>
<keyword evidence="6 10" id="KW-0812">Transmembrane</keyword>
<name>A0A9D2KNB7_9FIRM</name>
<dbReference type="PIRSF" id="PIRSF006603">
    <property type="entry name" value="DinF"/>
    <property type="match status" value="1"/>
</dbReference>
<keyword evidence="8 10" id="KW-0472">Membrane</keyword>
<feature type="transmembrane region" description="Helical" evidence="10">
    <location>
        <begin position="361"/>
        <end position="381"/>
    </location>
</feature>
<comment type="caution">
    <text evidence="11">The sequence shown here is derived from an EMBL/GenBank/DDBJ whole genome shotgun (WGS) entry which is preliminary data.</text>
</comment>
<feature type="transmembrane region" description="Helical" evidence="10">
    <location>
        <begin position="99"/>
        <end position="121"/>
    </location>
</feature>
<evidence type="ECO:0000256" key="1">
    <source>
        <dbReference type="ARBA" id="ARBA00004651"/>
    </source>
</evidence>
<evidence type="ECO:0000313" key="12">
    <source>
        <dbReference type="Proteomes" id="UP000823900"/>
    </source>
</evidence>
<dbReference type="Proteomes" id="UP000823900">
    <property type="component" value="Unassembled WGS sequence"/>
</dbReference>
<feature type="transmembrane region" description="Helical" evidence="10">
    <location>
        <begin position="200"/>
        <end position="221"/>
    </location>
</feature>
<dbReference type="EMBL" id="DWZA01000051">
    <property type="protein sequence ID" value="HJA71019.1"/>
    <property type="molecule type" value="Genomic_DNA"/>
</dbReference>
<keyword evidence="9" id="KW-0046">Antibiotic resistance</keyword>
<feature type="transmembrane region" description="Helical" evidence="10">
    <location>
        <begin position="20"/>
        <end position="40"/>
    </location>
</feature>
<protein>
    <recommendedName>
        <fullName evidence="3">Multidrug export protein MepA</fullName>
    </recommendedName>
</protein>
<dbReference type="InterPro" id="IPR045070">
    <property type="entry name" value="MATE_MepA-like"/>
</dbReference>
<evidence type="ECO:0000256" key="8">
    <source>
        <dbReference type="ARBA" id="ARBA00023136"/>
    </source>
</evidence>
<reference evidence="11" key="2">
    <citation type="submission" date="2021-04" db="EMBL/GenBank/DDBJ databases">
        <authorList>
            <person name="Gilroy R."/>
        </authorList>
    </citation>
    <scope>NUCLEOTIDE SEQUENCE</scope>
    <source>
        <strain evidence="11">CHK178-16964</strain>
    </source>
</reference>
<evidence type="ECO:0000256" key="4">
    <source>
        <dbReference type="ARBA" id="ARBA00022448"/>
    </source>
</evidence>
<keyword evidence="4" id="KW-0813">Transport</keyword>
<evidence type="ECO:0000256" key="3">
    <source>
        <dbReference type="ARBA" id="ARBA00022106"/>
    </source>
</evidence>
<feature type="transmembrane region" description="Helical" evidence="10">
    <location>
        <begin position="174"/>
        <end position="194"/>
    </location>
</feature>
<dbReference type="PANTHER" id="PTHR43823">
    <property type="entry name" value="SPORULATION PROTEIN YKVU"/>
    <property type="match status" value="1"/>
</dbReference>
<evidence type="ECO:0000256" key="7">
    <source>
        <dbReference type="ARBA" id="ARBA00022989"/>
    </source>
</evidence>